<keyword evidence="2" id="KW-1185">Reference proteome</keyword>
<dbReference type="OrthoDB" id="1955612at2"/>
<evidence type="ECO:0008006" key="3">
    <source>
        <dbReference type="Google" id="ProtNLM"/>
    </source>
</evidence>
<dbReference type="AlphaFoldDB" id="A0A223D622"/>
<evidence type="ECO:0000313" key="1">
    <source>
        <dbReference type="EMBL" id="ASS76824.1"/>
    </source>
</evidence>
<name>A0A223D622_9BACL</name>
<sequence>MSKFTEAAYTNKKEILKFPDHYVAVAVTIDDAGVTADASGKKIVPAGTILGGGVLADPSKLAKKATTTTGVDPAPDTTNAEGVLLNDVDVTYGPASGAMLIHGFVDLNKIPTAPTALEKDALKQITFIA</sequence>
<proteinExistence type="predicted"/>
<dbReference type="RefSeq" id="WP_094238051.1">
    <property type="nucleotide sequence ID" value="NZ_CP022657.1"/>
</dbReference>
<protein>
    <recommendedName>
        <fullName evidence="3">Head decoration protein</fullName>
    </recommendedName>
</protein>
<accession>A0A223D622</accession>
<organism evidence="1 2">
    <name type="scientific">Tumebacillus algifaecis</name>
    <dbReference type="NCBI Taxonomy" id="1214604"/>
    <lineage>
        <taxon>Bacteria</taxon>
        <taxon>Bacillati</taxon>
        <taxon>Bacillota</taxon>
        <taxon>Bacilli</taxon>
        <taxon>Bacillales</taxon>
        <taxon>Alicyclobacillaceae</taxon>
        <taxon>Tumebacillus</taxon>
    </lineage>
</organism>
<dbReference type="Proteomes" id="UP000214688">
    <property type="component" value="Chromosome"/>
</dbReference>
<reference evidence="1 2" key="1">
    <citation type="journal article" date="2015" name="Int. J. Syst. Evol. Microbiol.">
        <title>Tumebacillus algifaecis sp. nov., isolated from decomposing algal scum.</title>
        <authorList>
            <person name="Wu Y.F."/>
            <person name="Zhang B."/>
            <person name="Xing P."/>
            <person name="Wu Q.L."/>
            <person name="Liu S.J."/>
        </authorList>
    </citation>
    <scope>NUCLEOTIDE SEQUENCE [LARGE SCALE GENOMIC DNA]</scope>
    <source>
        <strain evidence="1 2">THMBR28</strain>
    </source>
</reference>
<evidence type="ECO:0000313" key="2">
    <source>
        <dbReference type="Proteomes" id="UP000214688"/>
    </source>
</evidence>
<gene>
    <name evidence="1" type="ORF">CIG75_19010</name>
</gene>
<dbReference type="EMBL" id="CP022657">
    <property type="protein sequence ID" value="ASS76824.1"/>
    <property type="molecule type" value="Genomic_DNA"/>
</dbReference>
<dbReference type="KEGG" id="tab:CIG75_19010"/>